<keyword evidence="3" id="KW-1185">Reference proteome</keyword>
<proteinExistence type="predicted"/>
<dbReference type="RefSeq" id="XP_068363211.1">
    <property type="nucleotide sequence ID" value="XM_068501597.1"/>
</dbReference>
<name>A0A1J4KFS2_9EUKA</name>
<sequence length="306" mass="34947">MGIAYVKINQISGLKMNKKSVAEAEISFGDEAIQPTLLKGNENFTCDDIWSLPFDASIIHKNNANNELISIKVIKNKSGKRSEKARLALPLHWFPLNFIVREKFPMRNLVVSKSRHIVADISLHLSTNGCDPFTAPIGKMLVKPACDPIAPPGKTNSNYPGSFRVPPQNQVQQILPPQQNVIVLPPPHGIPQIIAGPAPQIFSNPLPPRYSNYPQFPSNRSDQPNNKELHNFTDYCRNDDENMITYLYSNTRGYYIQEKAKSKEMKKIKMERKKIRKLKRKRMKKTKRTEKIIFRLMISLQLICNL</sequence>
<dbReference type="GeneID" id="94836301"/>
<accession>A0A1J4KFS2</accession>
<evidence type="ECO:0000313" key="2">
    <source>
        <dbReference type="EMBL" id="OHT10075.1"/>
    </source>
</evidence>
<dbReference type="OrthoDB" id="10676929at2759"/>
<dbReference type="VEuPathDB" id="TrichDB:TRFO_20810"/>
<dbReference type="AlphaFoldDB" id="A0A1J4KFS2"/>
<evidence type="ECO:0000256" key="1">
    <source>
        <dbReference type="SAM" id="Coils"/>
    </source>
</evidence>
<keyword evidence="1" id="KW-0175">Coiled coil</keyword>
<dbReference type="Proteomes" id="UP000179807">
    <property type="component" value="Unassembled WGS sequence"/>
</dbReference>
<dbReference type="EMBL" id="MLAK01000622">
    <property type="protein sequence ID" value="OHT10075.1"/>
    <property type="molecule type" value="Genomic_DNA"/>
</dbReference>
<reference evidence="2" key="1">
    <citation type="submission" date="2016-10" db="EMBL/GenBank/DDBJ databases">
        <authorList>
            <person name="Benchimol M."/>
            <person name="Almeida L.G."/>
            <person name="Vasconcelos A.T."/>
            <person name="Perreira-Neves A."/>
            <person name="Rosa I.A."/>
            <person name="Tasca T."/>
            <person name="Bogo M.R."/>
            <person name="de Souza W."/>
        </authorList>
    </citation>
    <scope>NUCLEOTIDE SEQUENCE [LARGE SCALE GENOMIC DNA]</scope>
    <source>
        <strain evidence="2">K</strain>
    </source>
</reference>
<comment type="caution">
    <text evidence="2">The sequence shown here is derived from an EMBL/GenBank/DDBJ whole genome shotgun (WGS) entry which is preliminary data.</text>
</comment>
<protein>
    <submittedName>
        <fullName evidence="2">Uncharacterized protein</fullName>
    </submittedName>
</protein>
<gene>
    <name evidence="2" type="ORF">TRFO_20810</name>
</gene>
<organism evidence="2 3">
    <name type="scientific">Tritrichomonas foetus</name>
    <dbReference type="NCBI Taxonomy" id="1144522"/>
    <lineage>
        <taxon>Eukaryota</taxon>
        <taxon>Metamonada</taxon>
        <taxon>Parabasalia</taxon>
        <taxon>Tritrichomonadida</taxon>
        <taxon>Tritrichomonadidae</taxon>
        <taxon>Tritrichomonas</taxon>
    </lineage>
</organism>
<evidence type="ECO:0000313" key="3">
    <source>
        <dbReference type="Proteomes" id="UP000179807"/>
    </source>
</evidence>
<feature type="coiled-coil region" evidence="1">
    <location>
        <begin position="261"/>
        <end position="288"/>
    </location>
</feature>